<dbReference type="PANTHER" id="PTHR39150:SF1">
    <property type="entry name" value="LARGE RIBOSOMAL SUBUNIT PROTEIN ML40"/>
    <property type="match status" value="1"/>
</dbReference>
<dbReference type="Pfam" id="PF09812">
    <property type="entry name" value="MRP-L28"/>
    <property type="match status" value="1"/>
</dbReference>
<keyword evidence="5" id="KW-0496">Mitochondrion</keyword>
<dbReference type="GO" id="GO:0005840">
    <property type="term" value="C:ribosome"/>
    <property type="evidence" value="ECO:0007669"/>
    <property type="project" value="UniProtKB-KW"/>
</dbReference>
<comment type="similarity">
    <text evidence="2">Belongs to the mitochondrion-specific ribosomal protein mL40 family.</text>
</comment>
<organism evidence="8 9">
    <name type="scientific">Kluyveromyces dobzhanskii CBS 2104</name>
    <dbReference type="NCBI Taxonomy" id="1427455"/>
    <lineage>
        <taxon>Eukaryota</taxon>
        <taxon>Fungi</taxon>
        <taxon>Dikarya</taxon>
        <taxon>Ascomycota</taxon>
        <taxon>Saccharomycotina</taxon>
        <taxon>Saccharomycetes</taxon>
        <taxon>Saccharomycetales</taxon>
        <taxon>Saccharomycetaceae</taxon>
        <taxon>Kluyveromyces</taxon>
    </lineage>
</organism>
<dbReference type="Gene3D" id="6.10.250.3440">
    <property type="match status" value="1"/>
</dbReference>
<dbReference type="OrthoDB" id="2098203at2759"/>
<evidence type="ECO:0000256" key="3">
    <source>
        <dbReference type="ARBA" id="ARBA00022946"/>
    </source>
</evidence>
<dbReference type="InterPro" id="IPR019192">
    <property type="entry name" value="Ribosomal_mL40"/>
</dbReference>
<dbReference type="GO" id="GO:1990904">
    <property type="term" value="C:ribonucleoprotein complex"/>
    <property type="evidence" value="ECO:0007669"/>
    <property type="project" value="UniProtKB-KW"/>
</dbReference>
<evidence type="ECO:0000256" key="7">
    <source>
        <dbReference type="ARBA" id="ARBA00035192"/>
    </source>
</evidence>
<evidence type="ECO:0000256" key="4">
    <source>
        <dbReference type="ARBA" id="ARBA00022980"/>
    </source>
</evidence>
<accession>A0A0A8L023</accession>
<evidence type="ECO:0000256" key="2">
    <source>
        <dbReference type="ARBA" id="ARBA00009360"/>
    </source>
</evidence>
<evidence type="ECO:0000313" key="8">
    <source>
        <dbReference type="EMBL" id="CDO92355.1"/>
    </source>
</evidence>
<dbReference type="AlphaFoldDB" id="A0A0A8L023"/>
<sequence>MLVSGVGAGRKNVLKAVQPTLNLVRGKRTKSKGGLNPQAQRIITQLSVMSASRKQPKLLKLSREDLIKHDLIQACWSQYQREIREKRTEMLKLQYESIEQAMNILEEVDPELYEIANAEEPGKRIPLELRVPTQNPPNNVWYYDYKKKD</sequence>
<dbReference type="Proteomes" id="UP000031516">
    <property type="component" value="Unassembled WGS sequence"/>
</dbReference>
<dbReference type="GO" id="GO:0032543">
    <property type="term" value="P:mitochondrial translation"/>
    <property type="evidence" value="ECO:0007669"/>
    <property type="project" value="InterPro"/>
</dbReference>
<dbReference type="PANTHER" id="PTHR39150">
    <property type="entry name" value="54S RIBOSOMAL PROTEIN L28, MITOCHONDRIAL"/>
    <property type="match status" value="1"/>
</dbReference>
<name>A0A0A8L023_9SACH</name>
<evidence type="ECO:0000256" key="5">
    <source>
        <dbReference type="ARBA" id="ARBA00023128"/>
    </source>
</evidence>
<keyword evidence="6" id="KW-0687">Ribonucleoprotein</keyword>
<proteinExistence type="inferred from homology"/>
<dbReference type="GO" id="GO:0005739">
    <property type="term" value="C:mitochondrion"/>
    <property type="evidence" value="ECO:0007669"/>
    <property type="project" value="UniProtKB-SubCell"/>
</dbReference>
<keyword evidence="4" id="KW-0689">Ribosomal protein</keyword>
<reference evidence="8 9" key="1">
    <citation type="submission" date="2014-03" db="EMBL/GenBank/DDBJ databases">
        <title>The genome of Kluyveromyces dobzhanskii.</title>
        <authorList>
            <person name="Nystedt B."/>
            <person name="Astrom S."/>
        </authorList>
    </citation>
    <scope>NUCLEOTIDE SEQUENCE [LARGE SCALE GENOMIC DNA]</scope>
    <source>
        <strain evidence="8 9">CBS 2104</strain>
    </source>
</reference>
<keyword evidence="3" id="KW-0809">Transit peptide</keyword>
<dbReference type="InterPro" id="IPR042831">
    <property type="entry name" value="Ribosomal_mL40_fung"/>
</dbReference>
<evidence type="ECO:0000256" key="1">
    <source>
        <dbReference type="ARBA" id="ARBA00004173"/>
    </source>
</evidence>
<comment type="caution">
    <text evidence="8">The sequence shown here is derived from an EMBL/GenBank/DDBJ whole genome shotgun (WGS) entry which is preliminary data.</text>
</comment>
<dbReference type="EMBL" id="CCBQ010000013">
    <property type="protein sequence ID" value="CDO92355.1"/>
    <property type="molecule type" value="Genomic_DNA"/>
</dbReference>
<protein>
    <recommendedName>
        <fullName evidence="7">Large ribosomal subunit protein mL40</fullName>
    </recommendedName>
</protein>
<evidence type="ECO:0000313" key="9">
    <source>
        <dbReference type="Proteomes" id="UP000031516"/>
    </source>
</evidence>
<evidence type="ECO:0000256" key="6">
    <source>
        <dbReference type="ARBA" id="ARBA00023274"/>
    </source>
</evidence>
<dbReference type="GO" id="GO:0003735">
    <property type="term" value="F:structural constituent of ribosome"/>
    <property type="evidence" value="ECO:0007669"/>
    <property type="project" value="InterPro"/>
</dbReference>
<gene>
    <name evidence="8" type="ORF">KLDO_g675</name>
</gene>
<keyword evidence="9" id="KW-1185">Reference proteome</keyword>
<dbReference type="FunFam" id="6.10.250.3440:FF:000001">
    <property type="entry name" value="Mitochondrial ribosomal protein L40"/>
    <property type="match status" value="1"/>
</dbReference>
<comment type="subcellular location">
    <subcellularLocation>
        <location evidence="1">Mitochondrion</location>
    </subcellularLocation>
</comment>